<accession>A0A5R9F5K2</accession>
<evidence type="ECO:0000313" key="2">
    <source>
        <dbReference type="Proteomes" id="UP000308230"/>
    </source>
</evidence>
<reference evidence="1 2" key="1">
    <citation type="submission" date="2019-04" db="EMBL/GenBank/DDBJ databases">
        <title>Bacillus caeni sp. nov., a bacterium isolated from mangrove sediment.</title>
        <authorList>
            <person name="Huang H."/>
            <person name="Mo K."/>
            <person name="Hu Y."/>
        </authorList>
    </citation>
    <scope>NUCLEOTIDE SEQUENCE [LARGE SCALE GENOMIC DNA]</scope>
    <source>
        <strain evidence="1 2">HB172195</strain>
    </source>
</reference>
<keyword evidence="2" id="KW-1185">Reference proteome</keyword>
<dbReference type="EMBL" id="SWLG01000006">
    <property type="protein sequence ID" value="TLS37606.1"/>
    <property type="molecule type" value="Genomic_DNA"/>
</dbReference>
<protein>
    <submittedName>
        <fullName evidence="1">Uncharacterized protein</fullName>
    </submittedName>
</protein>
<gene>
    <name evidence="1" type="ORF">FCL54_10735</name>
</gene>
<dbReference type="AlphaFoldDB" id="A0A5R9F5K2"/>
<organism evidence="1 2">
    <name type="scientific">Exobacillus caeni</name>
    <dbReference type="NCBI Taxonomy" id="2574798"/>
    <lineage>
        <taxon>Bacteria</taxon>
        <taxon>Bacillati</taxon>
        <taxon>Bacillota</taxon>
        <taxon>Bacilli</taxon>
        <taxon>Bacillales</taxon>
        <taxon>Guptibacillaceae</taxon>
        <taxon>Exobacillus</taxon>
    </lineage>
</organism>
<dbReference type="Proteomes" id="UP000308230">
    <property type="component" value="Unassembled WGS sequence"/>
</dbReference>
<comment type="caution">
    <text evidence="1">The sequence shown here is derived from an EMBL/GenBank/DDBJ whole genome shotgun (WGS) entry which is preliminary data.</text>
</comment>
<evidence type="ECO:0000313" key="1">
    <source>
        <dbReference type="EMBL" id="TLS37606.1"/>
    </source>
</evidence>
<sequence length="77" mass="8439">MIFAPVVINLLGFKVNIVERNSMVNFSPVQQLDVYLSTKRNQGFGEENGDLTAVYIPISYVVDADGSDSNSIKNSVV</sequence>
<proteinExistence type="predicted"/>
<dbReference type="RefSeq" id="WP_138126194.1">
    <property type="nucleotide sequence ID" value="NZ_SWLG01000006.1"/>
</dbReference>
<dbReference type="OrthoDB" id="2680365at2"/>
<name>A0A5R9F5K2_9BACL</name>